<sequence length="70" mass="7961">MDNFADPIDQAAEQSERFLQAALQRHVNRPVKPSAQFCEDCDEAIPLARQEAAPGCDTCIDCQDLRERRR</sequence>
<reference evidence="6 7" key="1">
    <citation type="submission" date="2024-01" db="EMBL/GenBank/DDBJ databases">
        <title>Unpublished Manusciprt.</title>
        <authorList>
            <person name="Duman M."/>
            <person name="Valdes E.G."/>
            <person name="Ajmi N."/>
            <person name="Altun S."/>
            <person name="Saticioglu I.B."/>
        </authorList>
    </citation>
    <scope>NUCLEOTIDE SEQUENCE [LARGE SCALE GENOMIC DNA]</scope>
    <source>
        <strain evidence="6 7">148P</strain>
    </source>
</reference>
<dbReference type="Pfam" id="PF01258">
    <property type="entry name" value="zf-dskA_traR"/>
    <property type="match status" value="1"/>
</dbReference>
<dbReference type="InterPro" id="IPR020458">
    <property type="entry name" value="Znf_DskA_TraR_CS"/>
</dbReference>
<accession>A0ABU7HVZ2</accession>
<evidence type="ECO:0000313" key="6">
    <source>
        <dbReference type="EMBL" id="MEE1935737.1"/>
    </source>
</evidence>
<dbReference type="RefSeq" id="WP_330076459.1">
    <property type="nucleotide sequence ID" value="NZ_JAZDQJ010000028.1"/>
</dbReference>
<protein>
    <submittedName>
        <fullName evidence="6">TraR/DksA C4-type zinc finger protein</fullName>
    </submittedName>
</protein>
<evidence type="ECO:0000256" key="2">
    <source>
        <dbReference type="ARBA" id="ARBA00022771"/>
    </source>
</evidence>
<dbReference type="InterPro" id="IPR000962">
    <property type="entry name" value="Znf_DskA_TraR"/>
</dbReference>
<gene>
    <name evidence="6" type="ORF">V0R50_21105</name>
</gene>
<dbReference type="InterPro" id="IPR012783">
    <property type="entry name" value="Znf_C4_TraR"/>
</dbReference>
<feature type="zinc finger region" description="dksA C4-type" evidence="4">
    <location>
        <begin position="38"/>
        <end position="62"/>
    </location>
</feature>
<evidence type="ECO:0000256" key="3">
    <source>
        <dbReference type="ARBA" id="ARBA00022833"/>
    </source>
</evidence>
<dbReference type="NCBIfam" id="TIGR02419">
    <property type="entry name" value="C4_traR_proteo"/>
    <property type="match status" value="1"/>
</dbReference>
<keyword evidence="7" id="KW-1185">Reference proteome</keyword>
<dbReference type="Gene3D" id="1.20.120.910">
    <property type="entry name" value="DksA, coiled-coil domain"/>
    <property type="match status" value="1"/>
</dbReference>
<name>A0ABU7HVZ2_9PSED</name>
<feature type="domain" description="Zinc finger DksA/TraR C4-type" evidence="5">
    <location>
        <begin position="35"/>
        <end position="68"/>
    </location>
</feature>
<evidence type="ECO:0000313" key="7">
    <source>
        <dbReference type="Proteomes" id="UP001335100"/>
    </source>
</evidence>
<evidence type="ECO:0000256" key="1">
    <source>
        <dbReference type="ARBA" id="ARBA00022723"/>
    </source>
</evidence>
<evidence type="ECO:0000259" key="5">
    <source>
        <dbReference type="Pfam" id="PF01258"/>
    </source>
</evidence>
<dbReference type="PANTHER" id="PTHR38777">
    <property type="entry name" value="FELS-2 PROPHAGE PROTEIN"/>
    <property type="match status" value="1"/>
</dbReference>
<dbReference type="SUPFAM" id="SSF57716">
    <property type="entry name" value="Glucocorticoid receptor-like (DNA-binding domain)"/>
    <property type="match status" value="1"/>
</dbReference>
<keyword evidence="1" id="KW-0479">Metal-binding</keyword>
<dbReference type="EMBL" id="JAZDQJ010000028">
    <property type="protein sequence ID" value="MEE1935737.1"/>
    <property type="molecule type" value="Genomic_DNA"/>
</dbReference>
<dbReference type="PANTHER" id="PTHR38777:SF1">
    <property type="entry name" value="DNAK SUPPRESSOR PROTEIN"/>
    <property type="match status" value="1"/>
</dbReference>
<organism evidence="6 7">
    <name type="scientific">Pseudomonas ulcerans</name>
    <dbReference type="NCBI Taxonomy" id="3115852"/>
    <lineage>
        <taxon>Bacteria</taxon>
        <taxon>Pseudomonadati</taxon>
        <taxon>Pseudomonadota</taxon>
        <taxon>Gammaproteobacteria</taxon>
        <taxon>Pseudomonadales</taxon>
        <taxon>Pseudomonadaceae</taxon>
        <taxon>Pseudomonas</taxon>
    </lineage>
</organism>
<evidence type="ECO:0000256" key="4">
    <source>
        <dbReference type="PROSITE-ProRule" id="PRU00510"/>
    </source>
</evidence>
<comment type="caution">
    <text evidence="6">The sequence shown here is derived from an EMBL/GenBank/DDBJ whole genome shotgun (WGS) entry which is preliminary data.</text>
</comment>
<dbReference type="PROSITE" id="PS51128">
    <property type="entry name" value="ZF_DKSA_2"/>
    <property type="match status" value="1"/>
</dbReference>
<dbReference type="PROSITE" id="PS01102">
    <property type="entry name" value="ZF_DKSA_1"/>
    <property type="match status" value="1"/>
</dbReference>
<proteinExistence type="predicted"/>
<keyword evidence="3" id="KW-0862">Zinc</keyword>
<dbReference type="Proteomes" id="UP001335100">
    <property type="component" value="Unassembled WGS sequence"/>
</dbReference>
<keyword evidence="2" id="KW-0863">Zinc-finger</keyword>